<accession>A0A6G4A5M9</accession>
<evidence type="ECO:0008006" key="2">
    <source>
        <dbReference type="Google" id="ProtNLM"/>
    </source>
</evidence>
<dbReference type="AlphaFoldDB" id="A0A6G4A5M9"/>
<dbReference type="SUPFAM" id="SSF160631">
    <property type="entry name" value="SMI1/KNR4-like"/>
    <property type="match status" value="1"/>
</dbReference>
<dbReference type="InterPro" id="IPR037883">
    <property type="entry name" value="Knr4/Smi1-like_sf"/>
</dbReference>
<reference evidence="1" key="1">
    <citation type="submission" date="2020-02" db="EMBL/GenBank/DDBJ databases">
        <authorList>
            <person name="Shen X.-R."/>
            <person name="Zhang Y.-X."/>
        </authorList>
    </citation>
    <scope>NUCLEOTIDE SEQUENCE</scope>
    <source>
        <strain evidence="1">SYP-B3998</strain>
    </source>
</reference>
<dbReference type="EMBL" id="JAAIKC010000024">
    <property type="protein sequence ID" value="NEW09773.1"/>
    <property type="molecule type" value="Genomic_DNA"/>
</dbReference>
<name>A0A6G4A5M9_9BACL</name>
<organism evidence="1">
    <name type="scientific">Paenibacillus sp. SYP-B3998</name>
    <dbReference type="NCBI Taxonomy" id="2678564"/>
    <lineage>
        <taxon>Bacteria</taxon>
        <taxon>Bacillati</taxon>
        <taxon>Bacillota</taxon>
        <taxon>Bacilli</taxon>
        <taxon>Bacillales</taxon>
        <taxon>Paenibacillaceae</taxon>
        <taxon>Paenibacillus</taxon>
    </lineage>
</organism>
<proteinExistence type="predicted"/>
<protein>
    <recommendedName>
        <fullName evidence="2">SMI1/KNR4 family protein</fullName>
    </recommendedName>
</protein>
<evidence type="ECO:0000313" key="1">
    <source>
        <dbReference type="EMBL" id="NEW09773.1"/>
    </source>
</evidence>
<gene>
    <name evidence="1" type="ORF">GK047_28030</name>
</gene>
<dbReference type="Gene3D" id="3.40.1580.10">
    <property type="entry name" value="SMI1/KNR4-like"/>
    <property type="match status" value="1"/>
</dbReference>
<comment type="caution">
    <text evidence="1">The sequence shown here is derived from an EMBL/GenBank/DDBJ whole genome shotgun (WGS) entry which is preliminary data.</text>
</comment>
<sequence>MAIGHDPVENKIFISLSGNDKGRVYYWSLDMEDIDEDEYLPSYKHMSLVAKNFTDLINNLLIPED</sequence>